<feature type="compositionally biased region" description="Basic and acidic residues" evidence="1">
    <location>
        <begin position="126"/>
        <end position="136"/>
    </location>
</feature>
<proteinExistence type="predicted"/>
<evidence type="ECO:0000256" key="1">
    <source>
        <dbReference type="SAM" id="MobiDB-lite"/>
    </source>
</evidence>
<gene>
    <name evidence="2" type="ORF">Vretimale_8498</name>
</gene>
<dbReference type="AlphaFoldDB" id="A0A8J4GBR2"/>
<accession>A0A8J4GBR2</accession>
<feature type="non-terminal residue" evidence="2">
    <location>
        <position position="1"/>
    </location>
</feature>
<reference evidence="2" key="1">
    <citation type="journal article" date="2021" name="Proc. Natl. Acad. Sci. U.S.A.">
        <title>Three genomes in the algal genus Volvox reveal the fate of a haploid sex-determining region after a transition to homothallism.</title>
        <authorList>
            <person name="Yamamoto K."/>
            <person name="Hamaji T."/>
            <person name="Kawai-Toyooka H."/>
            <person name="Matsuzaki R."/>
            <person name="Takahashi F."/>
            <person name="Nishimura Y."/>
            <person name="Kawachi M."/>
            <person name="Noguchi H."/>
            <person name="Minakuchi Y."/>
            <person name="Umen J.G."/>
            <person name="Toyoda A."/>
            <person name="Nozaki H."/>
        </authorList>
    </citation>
    <scope>NUCLEOTIDE SEQUENCE</scope>
    <source>
        <strain evidence="2">NIES-3785</strain>
    </source>
</reference>
<dbReference type="EMBL" id="BNCQ01000014">
    <property type="protein sequence ID" value="GIM03809.1"/>
    <property type="molecule type" value="Genomic_DNA"/>
</dbReference>
<organism evidence="2 3">
    <name type="scientific">Volvox reticuliferus</name>
    <dbReference type="NCBI Taxonomy" id="1737510"/>
    <lineage>
        <taxon>Eukaryota</taxon>
        <taxon>Viridiplantae</taxon>
        <taxon>Chlorophyta</taxon>
        <taxon>core chlorophytes</taxon>
        <taxon>Chlorophyceae</taxon>
        <taxon>CS clade</taxon>
        <taxon>Chlamydomonadales</taxon>
        <taxon>Volvocaceae</taxon>
        <taxon>Volvox</taxon>
    </lineage>
</organism>
<evidence type="ECO:0000313" key="3">
    <source>
        <dbReference type="Proteomes" id="UP000722791"/>
    </source>
</evidence>
<evidence type="ECO:0000313" key="2">
    <source>
        <dbReference type="EMBL" id="GIM03809.1"/>
    </source>
</evidence>
<sequence length="266" mass="28180">LSPPPRRMAMPGITPILIQDLPTFILPERPPQEGKSGAIADAHGGCSNNSTTPVTAASVPIRSVALQPGSEISVPLGRPAPAELTDVEPEDRTEPGGGRAGRFAGGSDRPPLPVPEEPQPASMVRSRSEPQVRGEYEETDTPLTSSAVPLPYMEADRQRTSSSWLRPRWRSARRMRPLEDRSPLPRAQSPSSSPSPSPAPSSIHLPHIHLHLPGRSTATRAGAAGDSQPHNSRATVAVLHEYGDRWGGHGSFACDSGATTAAAQVQ</sequence>
<dbReference type="Proteomes" id="UP000722791">
    <property type="component" value="Unassembled WGS sequence"/>
</dbReference>
<feature type="compositionally biased region" description="Gly residues" evidence="1">
    <location>
        <begin position="95"/>
        <end position="104"/>
    </location>
</feature>
<comment type="caution">
    <text evidence="2">The sequence shown here is derived from an EMBL/GenBank/DDBJ whole genome shotgun (WGS) entry which is preliminary data.</text>
</comment>
<protein>
    <submittedName>
        <fullName evidence="2">Uncharacterized protein</fullName>
    </submittedName>
</protein>
<feature type="compositionally biased region" description="Low complexity" evidence="1">
    <location>
        <begin position="213"/>
        <end position="225"/>
    </location>
</feature>
<feature type="region of interest" description="Disordered" evidence="1">
    <location>
        <begin position="70"/>
        <end position="235"/>
    </location>
</feature>
<feature type="non-terminal residue" evidence="2">
    <location>
        <position position="266"/>
    </location>
</feature>
<name>A0A8J4GBR2_9CHLO</name>
<feature type="region of interest" description="Disordered" evidence="1">
    <location>
        <begin position="26"/>
        <end position="46"/>
    </location>
</feature>